<feature type="transmembrane region" description="Helical" evidence="1">
    <location>
        <begin position="74"/>
        <end position="93"/>
    </location>
</feature>
<gene>
    <name evidence="3" type="ORF">C1H87_07910</name>
</gene>
<keyword evidence="4" id="KW-1185">Reference proteome</keyword>
<keyword evidence="1" id="KW-1133">Transmembrane helix</keyword>
<feature type="transmembrane region" description="Helical" evidence="1">
    <location>
        <begin position="228"/>
        <end position="248"/>
    </location>
</feature>
<feature type="transmembrane region" description="Helical" evidence="1">
    <location>
        <begin position="176"/>
        <end position="193"/>
    </location>
</feature>
<sequence length="425" mass="48356">MNSKIQKDIKELVAEQVITKETASNIESYYQSKQRNLSSKLLTIFAVLGSTLVGLGIILILAHNWDDFSRTIKTVFAFIPLMIGQVIAGYSIIKNKGTAWKEASGVFLFFAVGASIALVSQIYNISGDLSQYLLTWILLSLPLVYLLKSNALVILQIVFITSYVCNLSYFSGNKTPWMYCVLLVSLLPHYYKLLKHKALHNITSVFNWLMPLSIIIVMGAFIKGGDNFWFLIYMLLFGILYGIGKIPFFNNQKLRRNGYLVLGSLGTVYMLLLSSFDWLWEGVFKREMNFNSQAFYVALILFCLVILLLVYSYSKKWIRDFNLFRYTPIFFTLFFIISSFSPGISIILVNLLVLILGIMVVKTGADTLHFGVLNYGLLIITALIVCRFFDTDISFVLRGLLFVGVGIAFFITNYIMIKKQRTLKK</sequence>
<keyword evidence="1" id="KW-0472">Membrane</keyword>
<feature type="transmembrane region" description="Helical" evidence="1">
    <location>
        <begin position="372"/>
        <end position="389"/>
    </location>
</feature>
<dbReference type="RefSeq" id="WP_102755292.1">
    <property type="nucleotide sequence ID" value="NZ_CP025791.1"/>
</dbReference>
<feature type="transmembrane region" description="Helical" evidence="1">
    <location>
        <begin position="346"/>
        <end position="365"/>
    </location>
</feature>
<reference evidence="3 4" key="1">
    <citation type="submission" date="2018-01" db="EMBL/GenBank/DDBJ databases">
        <title>Complete genome sequence of Flavivirga eckloniae ECD14 isolated from seaweed Ecklonia cava.</title>
        <authorList>
            <person name="Lee J.H."/>
            <person name="Baik K.S."/>
            <person name="Seong C.N."/>
        </authorList>
    </citation>
    <scope>NUCLEOTIDE SEQUENCE [LARGE SCALE GENOMIC DNA]</scope>
    <source>
        <strain evidence="3 4">ECD14</strain>
    </source>
</reference>
<evidence type="ECO:0000313" key="3">
    <source>
        <dbReference type="EMBL" id="AUP78637.1"/>
    </source>
</evidence>
<feature type="transmembrane region" description="Helical" evidence="1">
    <location>
        <begin position="105"/>
        <end position="123"/>
    </location>
</feature>
<feature type="transmembrane region" description="Helical" evidence="1">
    <location>
        <begin position="323"/>
        <end position="340"/>
    </location>
</feature>
<organism evidence="3 4">
    <name type="scientific">Flavivirga eckloniae</name>
    <dbReference type="NCBI Taxonomy" id="1803846"/>
    <lineage>
        <taxon>Bacteria</taxon>
        <taxon>Pseudomonadati</taxon>
        <taxon>Bacteroidota</taxon>
        <taxon>Flavobacteriia</taxon>
        <taxon>Flavobacteriales</taxon>
        <taxon>Flavobacteriaceae</taxon>
        <taxon>Flavivirga</taxon>
    </lineage>
</organism>
<dbReference type="AlphaFoldDB" id="A0A2K9PPZ3"/>
<dbReference type="Proteomes" id="UP000235826">
    <property type="component" value="Chromosome"/>
</dbReference>
<evidence type="ECO:0000256" key="1">
    <source>
        <dbReference type="SAM" id="Phobius"/>
    </source>
</evidence>
<accession>A0A2K9PPZ3</accession>
<feature type="transmembrane region" description="Helical" evidence="1">
    <location>
        <begin position="395"/>
        <end position="417"/>
    </location>
</feature>
<feature type="transmembrane region" description="Helical" evidence="1">
    <location>
        <begin position="292"/>
        <end position="311"/>
    </location>
</feature>
<dbReference type="Pfam" id="PF09925">
    <property type="entry name" value="DUF2157"/>
    <property type="match status" value="1"/>
</dbReference>
<feature type="transmembrane region" description="Helical" evidence="1">
    <location>
        <begin position="41"/>
        <end position="62"/>
    </location>
</feature>
<dbReference type="EMBL" id="CP025791">
    <property type="protein sequence ID" value="AUP78637.1"/>
    <property type="molecule type" value="Genomic_DNA"/>
</dbReference>
<feature type="domain" description="DUF2157" evidence="2">
    <location>
        <begin position="11"/>
        <end position="152"/>
    </location>
</feature>
<feature type="transmembrane region" description="Helical" evidence="1">
    <location>
        <begin position="205"/>
        <end position="222"/>
    </location>
</feature>
<dbReference type="KEGG" id="fek:C1H87_07910"/>
<name>A0A2K9PPZ3_9FLAO</name>
<feature type="transmembrane region" description="Helical" evidence="1">
    <location>
        <begin position="260"/>
        <end position="280"/>
    </location>
</feature>
<dbReference type="OrthoDB" id="642680at2"/>
<keyword evidence="1" id="KW-0812">Transmembrane</keyword>
<protein>
    <recommendedName>
        <fullName evidence="2">DUF2157 domain-containing protein</fullName>
    </recommendedName>
</protein>
<evidence type="ECO:0000259" key="2">
    <source>
        <dbReference type="Pfam" id="PF09925"/>
    </source>
</evidence>
<dbReference type="InterPro" id="IPR018677">
    <property type="entry name" value="DUF2157"/>
</dbReference>
<proteinExistence type="predicted"/>
<evidence type="ECO:0000313" key="4">
    <source>
        <dbReference type="Proteomes" id="UP000235826"/>
    </source>
</evidence>